<dbReference type="InterPro" id="IPR019285">
    <property type="entry name" value="DUF2336"/>
</dbReference>
<dbReference type="Proteomes" id="UP001597216">
    <property type="component" value="Unassembled WGS sequence"/>
</dbReference>
<reference evidence="2" key="1">
    <citation type="journal article" date="2019" name="Int. J. Syst. Evol. Microbiol.">
        <title>The Global Catalogue of Microorganisms (GCM) 10K type strain sequencing project: providing services to taxonomists for standard genome sequencing and annotation.</title>
        <authorList>
            <consortium name="The Broad Institute Genomics Platform"/>
            <consortium name="The Broad Institute Genome Sequencing Center for Infectious Disease"/>
            <person name="Wu L."/>
            <person name="Ma J."/>
        </authorList>
    </citation>
    <scope>NUCLEOTIDE SEQUENCE [LARGE SCALE GENOMIC DNA]</scope>
    <source>
        <strain evidence="2">CCUG 55074</strain>
    </source>
</reference>
<sequence>MSVAAKTQEILSLARSRAVQDRERLLLAIVDLCDAGDSANALMESPPVQGLLSSIFMSLVVEAERDIRRRLSEKLATASWAPVALINVLALDDIEIARPVIASSPVLQDQDLIRLLVEATVEHQIEVARRPQLGAPVVAAILEQNEPAVLTALAGNATARVTPGDLRRLIGASERVAALRTPLSRHPGLTDDLARELYLWVGQALRNSLANRFRLDQAALDAAIAESVREAHGGVQHEVEGTVVFPKEDEREDMEKRLLAKLDAAGQLRPGYLLRALREAKLSLFIGGLTTLGRYDPNQVRKAIDSDRPELLALACAGVGIDRSVFPTILDLVRELNGGQPGGGAEGARRAAGAFGPFSPDIARTAFVQAIAKV</sequence>
<accession>A0ABW3SZK9</accession>
<dbReference type="RefSeq" id="WP_377352992.1">
    <property type="nucleotide sequence ID" value="NZ_JBHTLQ010000010.1"/>
</dbReference>
<evidence type="ECO:0000313" key="1">
    <source>
        <dbReference type="EMBL" id="MFD1190183.1"/>
    </source>
</evidence>
<name>A0ABW3SZK9_9CAUL</name>
<evidence type="ECO:0000313" key="2">
    <source>
        <dbReference type="Proteomes" id="UP001597216"/>
    </source>
</evidence>
<dbReference type="EMBL" id="JBHTLQ010000010">
    <property type="protein sequence ID" value="MFD1190183.1"/>
    <property type="molecule type" value="Genomic_DNA"/>
</dbReference>
<protein>
    <submittedName>
        <fullName evidence="1">DUF2336 domain-containing protein</fullName>
    </submittedName>
</protein>
<comment type="caution">
    <text evidence="1">The sequence shown here is derived from an EMBL/GenBank/DDBJ whole genome shotgun (WGS) entry which is preliminary data.</text>
</comment>
<organism evidence="1 2">
    <name type="scientific">Phenylobacterium conjunctum</name>
    <dbReference type="NCBI Taxonomy" id="1298959"/>
    <lineage>
        <taxon>Bacteria</taxon>
        <taxon>Pseudomonadati</taxon>
        <taxon>Pseudomonadota</taxon>
        <taxon>Alphaproteobacteria</taxon>
        <taxon>Caulobacterales</taxon>
        <taxon>Caulobacteraceae</taxon>
        <taxon>Phenylobacterium</taxon>
    </lineage>
</organism>
<keyword evidence="2" id="KW-1185">Reference proteome</keyword>
<gene>
    <name evidence="1" type="ORF">ACFQ27_06290</name>
</gene>
<proteinExistence type="predicted"/>
<dbReference type="Pfam" id="PF10098">
    <property type="entry name" value="DUF2336"/>
    <property type="match status" value="1"/>
</dbReference>